<feature type="compositionally biased region" description="Polar residues" evidence="9">
    <location>
        <begin position="457"/>
        <end position="469"/>
    </location>
</feature>
<keyword evidence="3" id="KW-0813">Transport</keyword>
<reference evidence="11" key="1">
    <citation type="submission" date="2021-03" db="EMBL/GenBank/DDBJ databases">
        <title>Comparative genomics and phylogenomic investigation of the class Geoglossomycetes provide insights into ecological specialization and systematics.</title>
        <authorList>
            <person name="Melie T."/>
            <person name="Pirro S."/>
            <person name="Miller A.N."/>
            <person name="Quandt A."/>
        </authorList>
    </citation>
    <scope>NUCLEOTIDE SEQUENCE</scope>
    <source>
        <strain evidence="11">CAQ_001_2017</strain>
    </source>
</reference>
<evidence type="ECO:0000256" key="6">
    <source>
        <dbReference type="ARBA" id="ARBA00023006"/>
    </source>
</evidence>
<feature type="region of interest" description="Disordered" evidence="9">
    <location>
        <begin position="697"/>
        <end position="721"/>
    </location>
</feature>
<dbReference type="InterPro" id="IPR051079">
    <property type="entry name" value="Sorting_Nexin_Autophagy"/>
</dbReference>
<dbReference type="PANTHER" id="PTHR46979">
    <property type="entry name" value="SORTING NEXIN-41"/>
    <property type="match status" value="1"/>
</dbReference>
<evidence type="ECO:0000313" key="11">
    <source>
        <dbReference type="EMBL" id="KAH0555889.1"/>
    </source>
</evidence>
<dbReference type="AlphaFoldDB" id="A0A9P8L7V6"/>
<evidence type="ECO:0000256" key="3">
    <source>
        <dbReference type="ARBA" id="ARBA00022448"/>
    </source>
</evidence>
<feature type="compositionally biased region" description="Low complexity" evidence="9">
    <location>
        <begin position="166"/>
        <end position="181"/>
    </location>
</feature>
<evidence type="ECO:0000256" key="5">
    <source>
        <dbReference type="ARBA" id="ARBA00022927"/>
    </source>
</evidence>
<evidence type="ECO:0000256" key="1">
    <source>
        <dbReference type="ARBA" id="ARBA00004481"/>
    </source>
</evidence>
<dbReference type="CDD" id="cd06867">
    <property type="entry name" value="PX_SNX41_42"/>
    <property type="match status" value="1"/>
</dbReference>
<sequence length="947" mass="102724">MVLGLMGVGAFGDLVVEAVVFADHPGRTTAMILRLHLRHSLGNLQIFVTRLRSTAEGTLALAMVLVAAGDNGDSTYTPYNSSGITPTGSSSYMSQNTGDLVPSFSSDHTPTPYFQQPSSPIQTSRSFFSSDGLYNTGTSQLNTLSPNLQQSTGSDLSGHNRLTTDGLLSSGSCSSESHYYSARLPDIDPEVPSETGSWVDHRSMSPSTSAEFSSSIVTSYGASEESDIEYLRFWFGSRNPGESSNGSNHSSGLITELASIQGNIEDFISDMASDMWNGLQNSSENEAGHNRKLRQSLGRPVTMEDGSDDDGPTMVRGDDWGNDVPEDQTGEAEAGKRESAKLNIEESKTEAGAELGDGFVTTPPSRRAGVRLLGSIRQQQPDSRQLSVSFPWDPALLFPAALKRSSSVSVLLPARPYLREMWNDEDNNPYGSFDRHDSSPSAAVNPSSPTAHLNRPATPTSATSSNNNEPPEFVSHPPDLSDDDGDDYPERTQSGRIPRKKGGYDSRIEQILYENPDLPIFITDAGKNHESGGSYIVYTIRTGVGVCSNGNLPLSHGRINGLSQDLEVRRRYSEFSSLRATLVNLHPTLIIPPIPEKHSMADYAAKPTKAKEDMGIIDLRKRMLSVFLNRCRRMREVREDGVWWRFLDPNASWSEVLHSPPVSSLPKSVLKAPPLDPANPSQAHTYLPVPSANAKLRSSSITSGTGLPSSPPRGSFASSASHTIPGPQIFGRFPPNSKNLGEQDLDPYFINFEASTRELEVLLQGNIEKVNRRTLTHLSSLAADLAELGARYNGFSLSEPSPTLATAIERIGQAVDSSYIATEELSASLGASFAEPMRESAQFAGVVRSVLRYRVLKRVQEEMTRDELAKKKALLESLERSEMEAKRIDQYLSSTGAPSSTPKRTASSASARGSTGEQQRQRRGSLEDTASIDSDFPPTHGDAPSPS</sequence>
<dbReference type="Gene3D" id="3.30.1520.10">
    <property type="entry name" value="Phox-like domain"/>
    <property type="match status" value="1"/>
</dbReference>
<feature type="region of interest" description="Disordered" evidence="9">
    <location>
        <begin position="429"/>
        <end position="503"/>
    </location>
</feature>
<comment type="caution">
    <text evidence="11">The sequence shown here is derived from an EMBL/GenBank/DDBJ whole genome shotgun (WGS) entry which is preliminary data.</text>
</comment>
<feature type="region of interest" description="Disordered" evidence="9">
    <location>
        <begin position="139"/>
        <end position="212"/>
    </location>
</feature>
<dbReference type="GO" id="GO:0005829">
    <property type="term" value="C:cytosol"/>
    <property type="evidence" value="ECO:0007669"/>
    <property type="project" value="GOC"/>
</dbReference>
<keyword evidence="6" id="KW-0072">Autophagy</keyword>
<feature type="compositionally biased region" description="Acidic residues" evidence="9">
    <location>
        <begin position="320"/>
        <end position="330"/>
    </location>
</feature>
<dbReference type="GO" id="GO:0042147">
    <property type="term" value="P:retrograde transport, endosome to Golgi"/>
    <property type="evidence" value="ECO:0007669"/>
    <property type="project" value="InterPro"/>
</dbReference>
<dbReference type="GO" id="GO:0010008">
    <property type="term" value="C:endosome membrane"/>
    <property type="evidence" value="ECO:0007669"/>
    <property type="project" value="UniProtKB-SubCell"/>
</dbReference>
<dbReference type="Pfam" id="PF00787">
    <property type="entry name" value="PX"/>
    <property type="match status" value="1"/>
</dbReference>
<feature type="compositionally biased region" description="Polar residues" evidence="9">
    <location>
        <begin position="697"/>
        <end position="708"/>
    </location>
</feature>
<evidence type="ECO:0000256" key="8">
    <source>
        <dbReference type="ARBA" id="ARBA00023136"/>
    </source>
</evidence>
<dbReference type="PROSITE" id="PS50195">
    <property type="entry name" value="PX"/>
    <property type="match status" value="1"/>
</dbReference>
<dbReference type="GO" id="GO:0035091">
    <property type="term" value="F:phosphatidylinositol binding"/>
    <property type="evidence" value="ECO:0007669"/>
    <property type="project" value="InterPro"/>
</dbReference>
<dbReference type="EMBL" id="JAGHQM010001312">
    <property type="protein sequence ID" value="KAH0555889.1"/>
    <property type="molecule type" value="Genomic_DNA"/>
</dbReference>
<dbReference type="Gene3D" id="1.20.1270.60">
    <property type="entry name" value="Arfaptin homology (AH) domain/BAR domain"/>
    <property type="match status" value="1"/>
</dbReference>
<evidence type="ECO:0000313" key="12">
    <source>
        <dbReference type="Proteomes" id="UP000750711"/>
    </source>
</evidence>
<dbReference type="InterPro" id="IPR044106">
    <property type="entry name" value="PX_Snx41/Atg20"/>
</dbReference>
<keyword evidence="4" id="KW-0967">Endosome</keyword>
<dbReference type="GO" id="GO:0015031">
    <property type="term" value="P:protein transport"/>
    <property type="evidence" value="ECO:0007669"/>
    <property type="project" value="UniProtKB-KW"/>
</dbReference>
<protein>
    <recommendedName>
        <fullName evidence="10">PX domain-containing protein</fullName>
    </recommendedName>
</protein>
<evidence type="ECO:0000256" key="4">
    <source>
        <dbReference type="ARBA" id="ARBA00022753"/>
    </source>
</evidence>
<comment type="subcellular location">
    <subcellularLocation>
        <location evidence="1">Endosome membrane</location>
        <topology evidence="1">Peripheral membrane protein</topology>
    </subcellularLocation>
</comment>
<organism evidence="11 12">
    <name type="scientific">Trichoglossum hirsutum</name>
    <dbReference type="NCBI Taxonomy" id="265104"/>
    <lineage>
        <taxon>Eukaryota</taxon>
        <taxon>Fungi</taxon>
        <taxon>Dikarya</taxon>
        <taxon>Ascomycota</taxon>
        <taxon>Pezizomycotina</taxon>
        <taxon>Geoglossomycetes</taxon>
        <taxon>Geoglossales</taxon>
        <taxon>Geoglossaceae</taxon>
        <taxon>Trichoglossum</taxon>
    </lineage>
</organism>
<dbReference type="GO" id="GO:0006914">
    <property type="term" value="P:autophagy"/>
    <property type="evidence" value="ECO:0007669"/>
    <property type="project" value="UniProtKB-KW"/>
</dbReference>
<feature type="region of interest" description="Disordered" evidence="9">
    <location>
        <begin position="278"/>
        <end position="343"/>
    </location>
</feature>
<evidence type="ECO:0000259" key="10">
    <source>
        <dbReference type="PROSITE" id="PS50195"/>
    </source>
</evidence>
<feature type="compositionally biased region" description="Low complexity" evidence="9">
    <location>
        <begin position="439"/>
        <end position="451"/>
    </location>
</feature>
<proteinExistence type="inferred from homology"/>
<feature type="region of interest" description="Disordered" evidence="9">
    <location>
        <begin position="891"/>
        <end position="947"/>
    </location>
</feature>
<dbReference type="InterPro" id="IPR027267">
    <property type="entry name" value="AH/BAR_dom_sf"/>
</dbReference>
<feature type="compositionally biased region" description="Polar residues" evidence="9">
    <location>
        <begin position="139"/>
        <end position="163"/>
    </location>
</feature>
<feature type="compositionally biased region" description="Polar residues" evidence="9">
    <location>
        <begin position="891"/>
        <end position="903"/>
    </location>
</feature>
<dbReference type="InterPro" id="IPR036871">
    <property type="entry name" value="PX_dom_sf"/>
</dbReference>
<name>A0A9P8L7V6_9PEZI</name>
<keyword evidence="7" id="KW-0446">Lipid-binding</keyword>
<dbReference type="SUPFAM" id="SSF64268">
    <property type="entry name" value="PX domain"/>
    <property type="match status" value="1"/>
</dbReference>
<evidence type="ECO:0000256" key="7">
    <source>
        <dbReference type="ARBA" id="ARBA00023121"/>
    </source>
</evidence>
<comment type="similarity">
    <text evidence="2">Belongs to the sorting nexin family.</text>
</comment>
<feature type="region of interest" description="Disordered" evidence="9">
    <location>
        <begin position="103"/>
        <end position="127"/>
    </location>
</feature>
<evidence type="ECO:0000256" key="9">
    <source>
        <dbReference type="SAM" id="MobiDB-lite"/>
    </source>
</evidence>
<dbReference type="InterPro" id="IPR001683">
    <property type="entry name" value="PX_dom"/>
</dbReference>
<evidence type="ECO:0000256" key="2">
    <source>
        <dbReference type="ARBA" id="ARBA00010883"/>
    </source>
</evidence>
<feature type="non-terminal residue" evidence="11">
    <location>
        <position position="1"/>
    </location>
</feature>
<feature type="domain" description="PX" evidence="10">
    <location>
        <begin position="516"/>
        <end position="654"/>
    </location>
</feature>
<dbReference type="Proteomes" id="UP000750711">
    <property type="component" value="Unassembled WGS sequence"/>
</dbReference>
<feature type="compositionally biased region" description="Basic and acidic residues" evidence="9">
    <location>
        <begin position="333"/>
        <end position="343"/>
    </location>
</feature>
<gene>
    <name evidence="11" type="ORF">GP486_006164</name>
</gene>
<dbReference type="SMART" id="SM00312">
    <property type="entry name" value="PX"/>
    <property type="match status" value="1"/>
</dbReference>
<feature type="compositionally biased region" description="Low complexity" evidence="9">
    <location>
        <begin position="904"/>
        <end position="916"/>
    </location>
</feature>
<keyword evidence="12" id="KW-1185">Reference proteome</keyword>
<keyword evidence="8" id="KW-0472">Membrane</keyword>
<accession>A0A9P8L7V6</accession>
<dbReference type="PANTHER" id="PTHR46979:SF2">
    <property type="entry name" value="SORTING NEXIN-41"/>
    <property type="match status" value="1"/>
</dbReference>
<keyword evidence="5" id="KW-0653">Protein transport</keyword>